<reference evidence="1 2" key="1">
    <citation type="journal article" date="2022" name="Plant J.">
        <title>Chromosome-level genome of Camellia lanceoleosa provides a valuable resource for understanding genome evolution and self-incompatibility.</title>
        <authorList>
            <person name="Gong W."/>
            <person name="Xiao S."/>
            <person name="Wang L."/>
            <person name="Liao Z."/>
            <person name="Chang Y."/>
            <person name="Mo W."/>
            <person name="Hu G."/>
            <person name="Li W."/>
            <person name="Zhao G."/>
            <person name="Zhu H."/>
            <person name="Hu X."/>
            <person name="Ji K."/>
            <person name="Xiang X."/>
            <person name="Song Q."/>
            <person name="Yuan D."/>
            <person name="Jin S."/>
            <person name="Zhang L."/>
        </authorList>
    </citation>
    <scope>NUCLEOTIDE SEQUENCE [LARGE SCALE GENOMIC DNA]</scope>
    <source>
        <strain evidence="1">SQ_2022a</strain>
    </source>
</reference>
<keyword evidence="2" id="KW-1185">Reference proteome</keyword>
<evidence type="ECO:0000313" key="1">
    <source>
        <dbReference type="EMBL" id="KAI8029392.1"/>
    </source>
</evidence>
<dbReference type="EMBL" id="CM045758">
    <property type="protein sequence ID" value="KAI8029392.1"/>
    <property type="molecule type" value="Genomic_DNA"/>
</dbReference>
<accession>A0ACC0IVH1</accession>
<proteinExistence type="predicted"/>
<name>A0ACC0IVH1_9ERIC</name>
<comment type="caution">
    <text evidence="1">The sequence shown here is derived from an EMBL/GenBank/DDBJ whole genome shotgun (WGS) entry which is preliminary data.</text>
</comment>
<evidence type="ECO:0000313" key="2">
    <source>
        <dbReference type="Proteomes" id="UP001060215"/>
    </source>
</evidence>
<protein>
    <submittedName>
        <fullName evidence="1">Uncharacterized protein</fullName>
    </submittedName>
</protein>
<sequence length="30" mass="3748">MLHPLKLEIIHQRYKRRRESYILNSTHTTL</sequence>
<organism evidence="1 2">
    <name type="scientific">Camellia lanceoleosa</name>
    <dbReference type="NCBI Taxonomy" id="1840588"/>
    <lineage>
        <taxon>Eukaryota</taxon>
        <taxon>Viridiplantae</taxon>
        <taxon>Streptophyta</taxon>
        <taxon>Embryophyta</taxon>
        <taxon>Tracheophyta</taxon>
        <taxon>Spermatophyta</taxon>
        <taxon>Magnoliopsida</taxon>
        <taxon>eudicotyledons</taxon>
        <taxon>Gunneridae</taxon>
        <taxon>Pentapetalae</taxon>
        <taxon>asterids</taxon>
        <taxon>Ericales</taxon>
        <taxon>Theaceae</taxon>
        <taxon>Camellia</taxon>
    </lineage>
</organism>
<dbReference type="Proteomes" id="UP001060215">
    <property type="component" value="Chromosome 1"/>
</dbReference>
<gene>
    <name evidence="1" type="ORF">LOK49_LG01G02283</name>
</gene>